<evidence type="ECO:0000256" key="3">
    <source>
        <dbReference type="PROSITE-ProRule" id="PRU00267"/>
    </source>
</evidence>
<dbReference type="InterPro" id="IPR009071">
    <property type="entry name" value="HMG_box_dom"/>
</dbReference>
<evidence type="ECO:0000313" key="5">
    <source>
        <dbReference type="Proteomes" id="UP000694843"/>
    </source>
</evidence>
<dbReference type="Gene3D" id="1.10.30.10">
    <property type="entry name" value="High mobility group box domain"/>
    <property type="match status" value="1"/>
</dbReference>
<name>A0A8B7P9B6_HYAAZ</name>
<protein>
    <submittedName>
        <fullName evidence="6">SWI/SNF-related matrix-associated actin-dependent regulator of chromatin subfamily E member 1-related-like</fullName>
    </submittedName>
</protein>
<dbReference type="Pfam" id="PF00505">
    <property type="entry name" value="HMG_box"/>
    <property type="match status" value="1"/>
</dbReference>
<dbReference type="GO" id="GO:0010468">
    <property type="term" value="P:regulation of gene expression"/>
    <property type="evidence" value="ECO:0007669"/>
    <property type="project" value="TreeGrafter"/>
</dbReference>
<dbReference type="GeneID" id="108677958"/>
<feature type="non-terminal residue" evidence="6">
    <location>
        <position position="162"/>
    </location>
</feature>
<proteinExistence type="predicted"/>
<evidence type="ECO:0000259" key="4">
    <source>
        <dbReference type="PROSITE" id="PS50118"/>
    </source>
</evidence>
<keyword evidence="2 3" id="KW-0539">Nucleus</keyword>
<accession>A0A8B7P9B6</accession>
<dbReference type="PANTHER" id="PTHR46040">
    <property type="entry name" value="HIGH MOBILITY GROUP PROTEIN 2"/>
    <property type="match status" value="1"/>
</dbReference>
<dbReference type="SUPFAM" id="SSF47095">
    <property type="entry name" value="HMG-box"/>
    <property type="match status" value="1"/>
</dbReference>
<dbReference type="InterPro" id="IPR036910">
    <property type="entry name" value="HMG_box_dom_sf"/>
</dbReference>
<evidence type="ECO:0000256" key="1">
    <source>
        <dbReference type="ARBA" id="ARBA00023125"/>
    </source>
</evidence>
<gene>
    <name evidence="6" type="primary">LOC108677958</name>
</gene>
<sequence>MVSTKAIAARQLALIKLPIMQADQGSSTVCEGGQWICLPVKRRGGWPKGRKRKPEIPGAKPPKAPQTAYVLFLADRRKFYDPRKYSFGEITKLVAAEWNCLAQPQRDVYERRCEQEKNRYRNELQAYRQSHDFQLIMRKKRLKRALSGRNPEDSSDCTDGPE</sequence>
<dbReference type="SMART" id="SM00398">
    <property type="entry name" value="HMG"/>
    <property type="match status" value="1"/>
</dbReference>
<dbReference type="InterPro" id="IPR051965">
    <property type="entry name" value="ChromReg_NeuronalGeneExpr"/>
</dbReference>
<feature type="DNA-binding region" description="HMG box" evidence="3">
    <location>
        <begin position="62"/>
        <end position="128"/>
    </location>
</feature>
<dbReference type="PROSITE" id="PS50118">
    <property type="entry name" value="HMG_BOX_2"/>
    <property type="match status" value="1"/>
</dbReference>
<evidence type="ECO:0000256" key="2">
    <source>
        <dbReference type="ARBA" id="ARBA00023242"/>
    </source>
</evidence>
<feature type="domain" description="HMG box" evidence="4">
    <location>
        <begin position="62"/>
        <end position="128"/>
    </location>
</feature>
<dbReference type="PANTHER" id="PTHR46040:SF3">
    <property type="entry name" value="HIGH MOBILITY GROUP PROTEIN 2"/>
    <property type="match status" value="1"/>
</dbReference>
<reference evidence="6" key="1">
    <citation type="submission" date="2025-08" db="UniProtKB">
        <authorList>
            <consortium name="RefSeq"/>
        </authorList>
    </citation>
    <scope>IDENTIFICATION</scope>
    <source>
        <tissue evidence="6">Whole organism</tissue>
    </source>
</reference>
<keyword evidence="1 3" id="KW-0238">DNA-binding</keyword>
<dbReference type="KEGG" id="hazt:108677958"/>
<organism evidence="5 6">
    <name type="scientific">Hyalella azteca</name>
    <name type="common">Amphipod</name>
    <dbReference type="NCBI Taxonomy" id="294128"/>
    <lineage>
        <taxon>Eukaryota</taxon>
        <taxon>Metazoa</taxon>
        <taxon>Ecdysozoa</taxon>
        <taxon>Arthropoda</taxon>
        <taxon>Crustacea</taxon>
        <taxon>Multicrustacea</taxon>
        <taxon>Malacostraca</taxon>
        <taxon>Eumalacostraca</taxon>
        <taxon>Peracarida</taxon>
        <taxon>Amphipoda</taxon>
        <taxon>Senticaudata</taxon>
        <taxon>Talitrida</taxon>
        <taxon>Talitroidea</taxon>
        <taxon>Hyalellidae</taxon>
        <taxon>Hyalella</taxon>
    </lineage>
</organism>
<dbReference type="GO" id="GO:0005634">
    <property type="term" value="C:nucleus"/>
    <property type="evidence" value="ECO:0007669"/>
    <property type="project" value="UniProtKB-UniRule"/>
</dbReference>
<keyword evidence="5" id="KW-1185">Reference proteome</keyword>
<evidence type="ECO:0000313" key="6">
    <source>
        <dbReference type="RefSeq" id="XP_018021766.1"/>
    </source>
</evidence>
<dbReference type="GO" id="GO:0003677">
    <property type="term" value="F:DNA binding"/>
    <property type="evidence" value="ECO:0007669"/>
    <property type="project" value="UniProtKB-UniRule"/>
</dbReference>
<dbReference type="RefSeq" id="XP_018021766.1">
    <property type="nucleotide sequence ID" value="XM_018166277.1"/>
</dbReference>
<dbReference type="AlphaFoldDB" id="A0A8B7P9B6"/>
<dbReference type="Proteomes" id="UP000694843">
    <property type="component" value="Unplaced"/>
</dbReference>
<dbReference type="OrthoDB" id="3213154at2759"/>